<dbReference type="Proteomes" id="UP000281343">
    <property type="component" value="Unassembled WGS sequence"/>
</dbReference>
<reference evidence="9 10" key="1">
    <citation type="submission" date="2018-10" db="EMBL/GenBank/DDBJ databases">
        <authorList>
            <person name="Jung H.S."/>
            <person name="Jeon C.O."/>
        </authorList>
    </citation>
    <scope>NUCLEOTIDE SEQUENCE [LARGE SCALE GENOMIC DNA]</scope>
    <source>
        <strain evidence="9 10">MA-7-27</strain>
    </source>
</reference>
<dbReference type="InterPro" id="IPR001915">
    <property type="entry name" value="Peptidase_M48"/>
</dbReference>
<keyword evidence="1 6" id="KW-0645">Protease</keyword>
<protein>
    <submittedName>
        <fullName evidence="9">Peptidase M48</fullName>
    </submittedName>
</protein>
<organism evidence="9 10">
    <name type="scientific">Rhodophyticola porphyridii</name>
    <dbReference type="NCBI Taxonomy" id="1852017"/>
    <lineage>
        <taxon>Bacteria</taxon>
        <taxon>Pseudomonadati</taxon>
        <taxon>Pseudomonadota</taxon>
        <taxon>Alphaproteobacteria</taxon>
        <taxon>Rhodobacterales</taxon>
        <taxon>Roseobacteraceae</taxon>
        <taxon>Rhodophyticola</taxon>
    </lineage>
</organism>
<keyword evidence="7" id="KW-0732">Signal</keyword>
<keyword evidence="10" id="KW-1185">Reference proteome</keyword>
<feature type="domain" description="Peptidase M48" evidence="8">
    <location>
        <begin position="55"/>
        <end position="232"/>
    </location>
</feature>
<feature type="chain" id="PRO_5018276166" evidence="7">
    <location>
        <begin position="22"/>
        <end position="241"/>
    </location>
</feature>
<evidence type="ECO:0000256" key="5">
    <source>
        <dbReference type="ARBA" id="ARBA00023049"/>
    </source>
</evidence>
<evidence type="ECO:0000256" key="1">
    <source>
        <dbReference type="ARBA" id="ARBA00022670"/>
    </source>
</evidence>
<dbReference type="AlphaFoldDB" id="A0A3L9Y9T6"/>
<keyword evidence="3 6" id="KW-0378">Hydrolase</keyword>
<sequence>MRTCLLILVLATLAACNIAPAPTAPRAPSAPAATENTPRLSPAVAVANFEEVVARVEPVAERVCREQTRRQNCDYVIAVERDPRAGVNAFQTVDRQGRPLIIFSLGLIAEARNIDELAFVMGHEAAHHIEGHIPQQRASAREGAIVFGILAQMGGANQAGIQQAVEIGAAVGARRFSQEHELEADAMGTIIALRAGFDPVRGSAFFERLPDPGEQFLGSHPPNAARQAIVRETVARYGGRS</sequence>
<keyword evidence="2" id="KW-0479">Metal-binding</keyword>
<gene>
    <name evidence="9" type="ORF">D9R08_03830</name>
</gene>
<evidence type="ECO:0000259" key="8">
    <source>
        <dbReference type="Pfam" id="PF01435"/>
    </source>
</evidence>
<evidence type="ECO:0000256" key="3">
    <source>
        <dbReference type="ARBA" id="ARBA00022801"/>
    </source>
</evidence>
<comment type="similarity">
    <text evidence="6">Belongs to the peptidase M48 family.</text>
</comment>
<comment type="caution">
    <text evidence="9">The sequence shown here is derived from an EMBL/GenBank/DDBJ whole genome shotgun (WGS) entry which is preliminary data.</text>
</comment>
<dbReference type="GO" id="GO:0051603">
    <property type="term" value="P:proteolysis involved in protein catabolic process"/>
    <property type="evidence" value="ECO:0007669"/>
    <property type="project" value="TreeGrafter"/>
</dbReference>
<dbReference type="Gene3D" id="3.30.2010.10">
    <property type="entry name" value="Metalloproteases ('zincins'), catalytic domain"/>
    <property type="match status" value="1"/>
</dbReference>
<evidence type="ECO:0000313" key="9">
    <source>
        <dbReference type="EMBL" id="RMA44048.1"/>
    </source>
</evidence>
<dbReference type="GO" id="GO:0046872">
    <property type="term" value="F:metal ion binding"/>
    <property type="evidence" value="ECO:0007669"/>
    <property type="project" value="UniProtKB-KW"/>
</dbReference>
<proteinExistence type="inferred from homology"/>
<dbReference type="Pfam" id="PF01435">
    <property type="entry name" value="Peptidase_M48"/>
    <property type="match status" value="1"/>
</dbReference>
<dbReference type="GO" id="GO:0016020">
    <property type="term" value="C:membrane"/>
    <property type="evidence" value="ECO:0007669"/>
    <property type="project" value="TreeGrafter"/>
</dbReference>
<evidence type="ECO:0000313" key="10">
    <source>
        <dbReference type="Proteomes" id="UP000281343"/>
    </source>
</evidence>
<dbReference type="RefSeq" id="WP_121896637.1">
    <property type="nucleotide sequence ID" value="NZ_CP159473.1"/>
</dbReference>
<dbReference type="PANTHER" id="PTHR22726">
    <property type="entry name" value="METALLOENDOPEPTIDASE OMA1"/>
    <property type="match status" value="1"/>
</dbReference>
<keyword evidence="5 6" id="KW-0482">Metalloprotease</keyword>
<accession>A0A3L9Y9T6</accession>
<keyword evidence="4 6" id="KW-0862">Zinc</keyword>
<name>A0A3L9Y9T6_9RHOB</name>
<comment type="cofactor">
    <cofactor evidence="6">
        <name>Zn(2+)</name>
        <dbReference type="ChEBI" id="CHEBI:29105"/>
    </cofactor>
    <text evidence="6">Binds 1 zinc ion per subunit.</text>
</comment>
<evidence type="ECO:0000256" key="2">
    <source>
        <dbReference type="ARBA" id="ARBA00022723"/>
    </source>
</evidence>
<dbReference type="PANTHER" id="PTHR22726:SF1">
    <property type="entry name" value="METALLOENDOPEPTIDASE OMA1, MITOCHONDRIAL"/>
    <property type="match status" value="1"/>
</dbReference>
<evidence type="ECO:0000256" key="7">
    <source>
        <dbReference type="SAM" id="SignalP"/>
    </source>
</evidence>
<feature type="signal peptide" evidence="7">
    <location>
        <begin position="1"/>
        <end position="21"/>
    </location>
</feature>
<dbReference type="EMBL" id="RCNT01000001">
    <property type="protein sequence ID" value="RMA44048.1"/>
    <property type="molecule type" value="Genomic_DNA"/>
</dbReference>
<evidence type="ECO:0000256" key="4">
    <source>
        <dbReference type="ARBA" id="ARBA00022833"/>
    </source>
</evidence>
<dbReference type="CDD" id="cd07324">
    <property type="entry name" value="M48C_Oma1-like"/>
    <property type="match status" value="1"/>
</dbReference>
<dbReference type="GO" id="GO:0004222">
    <property type="term" value="F:metalloendopeptidase activity"/>
    <property type="evidence" value="ECO:0007669"/>
    <property type="project" value="InterPro"/>
</dbReference>
<dbReference type="InterPro" id="IPR051156">
    <property type="entry name" value="Mito/Outer_Membr_Metalloprot"/>
</dbReference>
<evidence type="ECO:0000256" key="6">
    <source>
        <dbReference type="RuleBase" id="RU003983"/>
    </source>
</evidence>
<dbReference type="OrthoDB" id="7338723at2"/>